<dbReference type="InterPro" id="IPR011682">
    <property type="entry name" value="Glyco_hydro_38_C"/>
</dbReference>
<organism evidence="10 11">
    <name type="scientific">Rhamnusium bicolor</name>
    <dbReference type="NCBI Taxonomy" id="1586634"/>
    <lineage>
        <taxon>Eukaryota</taxon>
        <taxon>Metazoa</taxon>
        <taxon>Ecdysozoa</taxon>
        <taxon>Arthropoda</taxon>
        <taxon>Hexapoda</taxon>
        <taxon>Insecta</taxon>
        <taxon>Pterygota</taxon>
        <taxon>Neoptera</taxon>
        <taxon>Endopterygota</taxon>
        <taxon>Coleoptera</taxon>
        <taxon>Polyphaga</taxon>
        <taxon>Cucujiformia</taxon>
        <taxon>Chrysomeloidea</taxon>
        <taxon>Cerambycidae</taxon>
        <taxon>Lepturinae</taxon>
        <taxon>Rhagiini</taxon>
        <taxon>Rhamnusium</taxon>
    </lineage>
</organism>
<keyword evidence="11" id="KW-1185">Reference proteome</keyword>
<dbReference type="InterPro" id="IPR013780">
    <property type="entry name" value="Glyco_hydro_b"/>
</dbReference>
<dbReference type="FunFam" id="1.20.1270.50:FF:000003">
    <property type="entry name" value="Alpha-mannosidase"/>
    <property type="match status" value="1"/>
</dbReference>
<dbReference type="GO" id="GO:0046872">
    <property type="term" value="F:metal ion binding"/>
    <property type="evidence" value="ECO:0007669"/>
    <property type="project" value="UniProtKB-KW"/>
</dbReference>
<dbReference type="EMBL" id="JANEYF010000809">
    <property type="protein sequence ID" value="KAJ8967857.1"/>
    <property type="molecule type" value="Genomic_DNA"/>
</dbReference>
<sequence>MVRQKEVQRFVDYINLYIQWYPTRNVFIPMGGDFQYEAAEKNYINMDRFINSQPALKLKTDDFFPYSSDALSFWTGYFTSRPNSKRFERIGHNILQKRLERIHPIQFLSSKAPLTSPTTSTVREIETIPSSRSGPPEKDKKPIPVQPLPKAPQFLDAAEWNVLKDGLPIMNPIELLTRLLSGEKYLTMSLIVPLVTKQLVASNGVNESDNENNVNSLRYLREIMGIMQHHDAITGTEKQHVANDYVRLLTRGIEYAEKPTGEIIRNLLQTSISEKLDINLELSSCLLSNISICHISQNSDKFIVTVYNPLAWPVTHYVRLPVNNKKFDIQGPDGQETYDIVDTISDFAFAAVPNEVPSKQELVFAAKEVPPMGIKLYYVNQVNSLSEESVEPSLVKEDLQFGNDQTNFQIDGETNLLKSVKINGIKLDITQNFYFYYGATGDADKTHVASGAYLFRPTQTTPESFINGVLNTGIVKGEHVEEFHQKWSDNIVDISQIIRVYKSKEIISKFTVSNFDNKGVFYTDANGREMIKRTLNLRPDYTYNSILQPVASNYYPITSKIIIKDEDKDLELAVHRRLMKDDNKGVGENLNETEFDTGVYVRGSHYLLFGSSTKINSDGKSTAAQERILAQKKLNQPWIGIGDATSDALAYDQIKSKLNFKYSALLEALPENINILSFEPWTNNTYLLRFEHIMEKNDDPDLSKPATLDIDV</sequence>
<keyword evidence="4" id="KW-0378">Hydrolase</keyword>
<accession>A0AAV8ZP97</accession>
<dbReference type="Gene3D" id="2.70.98.30">
    <property type="entry name" value="Golgi alpha-mannosidase II, domain 4"/>
    <property type="match status" value="1"/>
</dbReference>
<comment type="caution">
    <text evidence="10">The sequence shown here is derived from an EMBL/GenBank/DDBJ whole genome shotgun (WGS) entry which is preliminary data.</text>
</comment>
<dbReference type="GO" id="GO:0030246">
    <property type="term" value="F:carbohydrate binding"/>
    <property type="evidence" value="ECO:0007669"/>
    <property type="project" value="InterPro"/>
</dbReference>
<evidence type="ECO:0000256" key="1">
    <source>
        <dbReference type="ARBA" id="ARBA00001947"/>
    </source>
</evidence>
<dbReference type="SUPFAM" id="SSF74650">
    <property type="entry name" value="Galactose mutarotase-like"/>
    <property type="match status" value="1"/>
</dbReference>
<gene>
    <name evidence="10" type="ORF">NQ314_002606</name>
</gene>
<dbReference type="InterPro" id="IPR028995">
    <property type="entry name" value="Glyco_hydro_57/38_cen_sf"/>
</dbReference>
<feature type="compositionally biased region" description="Polar residues" evidence="8">
    <location>
        <begin position="113"/>
        <end position="133"/>
    </location>
</feature>
<dbReference type="FunFam" id="2.60.40.1180:FF:000018">
    <property type="entry name" value="Alpha-mannosidase"/>
    <property type="match status" value="1"/>
</dbReference>
<dbReference type="InterPro" id="IPR050843">
    <property type="entry name" value="Glycosyl_Hydrlase_38"/>
</dbReference>
<dbReference type="GO" id="GO:0004559">
    <property type="term" value="F:alpha-mannosidase activity"/>
    <property type="evidence" value="ECO:0007669"/>
    <property type="project" value="InterPro"/>
</dbReference>
<evidence type="ECO:0000256" key="2">
    <source>
        <dbReference type="ARBA" id="ARBA00009792"/>
    </source>
</evidence>
<dbReference type="PANTHER" id="PTHR11607:SF3">
    <property type="entry name" value="LYSOSOMAL ALPHA-MANNOSIDASE"/>
    <property type="match status" value="1"/>
</dbReference>
<proteinExistence type="inferred from homology"/>
<dbReference type="AlphaFoldDB" id="A0AAV8ZP97"/>
<evidence type="ECO:0000256" key="5">
    <source>
        <dbReference type="ARBA" id="ARBA00022833"/>
    </source>
</evidence>
<dbReference type="InterPro" id="IPR037094">
    <property type="entry name" value="Glyco_hydro_38_cen_sf"/>
</dbReference>
<comment type="similarity">
    <text evidence="2">Belongs to the glycosyl hydrolase 38 family.</text>
</comment>
<keyword evidence="7" id="KW-0326">Glycosidase</keyword>
<comment type="cofactor">
    <cofactor evidence="1">
        <name>Zn(2+)</name>
        <dbReference type="ChEBI" id="CHEBI:29105"/>
    </cofactor>
</comment>
<dbReference type="GO" id="GO:0005764">
    <property type="term" value="C:lysosome"/>
    <property type="evidence" value="ECO:0007669"/>
    <property type="project" value="TreeGrafter"/>
</dbReference>
<dbReference type="GO" id="GO:0006013">
    <property type="term" value="P:mannose metabolic process"/>
    <property type="evidence" value="ECO:0007669"/>
    <property type="project" value="InterPro"/>
</dbReference>
<evidence type="ECO:0000256" key="7">
    <source>
        <dbReference type="ARBA" id="ARBA00023295"/>
    </source>
</evidence>
<dbReference type="InterPro" id="IPR011330">
    <property type="entry name" value="Glyco_hydro/deAcase_b/a-brl"/>
</dbReference>
<evidence type="ECO:0000256" key="3">
    <source>
        <dbReference type="ARBA" id="ARBA00022723"/>
    </source>
</evidence>
<dbReference type="Gene3D" id="1.20.1270.50">
    <property type="entry name" value="Glycoside hydrolase family 38, central domain"/>
    <property type="match status" value="2"/>
</dbReference>
<keyword evidence="6" id="KW-1015">Disulfide bond</keyword>
<protein>
    <recommendedName>
        <fullName evidence="9">Glycoside hydrolase family 38 central domain-containing protein</fullName>
    </recommendedName>
</protein>
<keyword evidence="3" id="KW-0479">Metal-binding</keyword>
<evidence type="ECO:0000256" key="8">
    <source>
        <dbReference type="SAM" id="MobiDB-lite"/>
    </source>
</evidence>
<dbReference type="Proteomes" id="UP001162156">
    <property type="component" value="Unassembled WGS sequence"/>
</dbReference>
<name>A0AAV8ZP97_9CUCU</name>
<evidence type="ECO:0000256" key="6">
    <source>
        <dbReference type="ARBA" id="ARBA00023157"/>
    </source>
</evidence>
<dbReference type="Gene3D" id="2.60.40.1180">
    <property type="entry name" value="Golgi alpha-mannosidase II"/>
    <property type="match status" value="1"/>
</dbReference>
<dbReference type="SMART" id="SM00872">
    <property type="entry name" value="Alpha-mann_mid"/>
    <property type="match status" value="1"/>
</dbReference>
<dbReference type="InterPro" id="IPR011013">
    <property type="entry name" value="Gal_mutarotase_sf_dom"/>
</dbReference>
<evidence type="ECO:0000313" key="11">
    <source>
        <dbReference type="Proteomes" id="UP001162156"/>
    </source>
</evidence>
<dbReference type="Pfam" id="PF09261">
    <property type="entry name" value="Alpha-mann_mid"/>
    <property type="match status" value="1"/>
</dbReference>
<evidence type="ECO:0000259" key="9">
    <source>
        <dbReference type="SMART" id="SM00872"/>
    </source>
</evidence>
<dbReference type="PANTHER" id="PTHR11607">
    <property type="entry name" value="ALPHA-MANNOSIDASE"/>
    <property type="match status" value="1"/>
</dbReference>
<dbReference type="SUPFAM" id="SSF88713">
    <property type="entry name" value="Glycoside hydrolase/deacetylase"/>
    <property type="match status" value="1"/>
</dbReference>
<dbReference type="Gene3D" id="2.60.40.1360">
    <property type="match status" value="1"/>
</dbReference>
<dbReference type="SUPFAM" id="SSF88688">
    <property type="entry name" value="Families 57/38 glycoside transferase middle domain"/>
    <property type="match status" value="2"/>
</dbReference>
<dbReference type="Pfam" id="PF07748">
    <property type="entry name" value="Glyco_hydro_38C"/>
    <property type="match status" value="1"/>
</dbReference>
<evidence type="ECO:0000256" key="4">
    <source>
        <dbReference type="ARBA" id="ARBA00022801"/>
    </source>
</evidence>
<dbReference type="InterPro" id="IPR015341">
    <property type="entry name" value="Glyco_hydro_38_cen"/>
</dbReference>
<feature type="domain" description="Glycoside hydrolase family 38 central" evidence="9">
    <location>
        <begin position="72"/>
        <end position="249"/>
    </location>
</feature>
<reference evidence="10" key="1">
    <citation type="journal article" date="2023" name="Insect Mol. Biol.">
        <title>Genome sequencing provides insights into the evolution of gene families encoding plant cell wall-degrading enzymes in longhorned beetles.</title>
        <authorList>
            <person name="Shin N.R."/>
            <person name="Okamura Y."/>
            <person name="Kirsch R."/>
            <person name="Pauchet Y."/>
        </authorList>
    </citation>
    <scope>NUCLEOTIDE SEQUENCE</scope>
    <source>
        <strain evidence="10">RBIC_L_NR</strain>
    </source>
</reference>
<keyword evidence="5" id="KW-0862">Zinc</keyword>
<feature type="region of interest" description="Disordered" evidence="8">
    <location>
        <begin position="113"/>
        <end position="144"/>
    </location>
</feature>
<evidence type="ECO:0000313" key="10">
    <source>
        <dbReference type="EMBL" id="KAJ8967857.1"/>
    </source>
</evidence>